<feature type="domain" description="Cyclic nucleotide-binding" evidence="4">
    <location>
        <begin position="31"/>
        <end position="100"/>
    </location>
</feature>
<evidence type="ECO:0000256" key="2">
    <source>
        <dbReference type="ARBA" id="ARBA00023125"/>
    </source>
</evidence>
<keyword evidence="1" id="KW-0805">Transcription regulation</keyword>
<dbReference type="InterPro" id="IPR018490">
    <property type="entry name" value="cNMP-bd_dom_sf"/>
</dbReference>
<dbReference type="EMBL" id="BJVC01000007">
    <property type="protein sequence ID" value="GEL03252.1"/>
    <property type="molecule type" value="Genomic_DNA"/>
</dbReference>
<dbReference type="PROSITE" id="PS00042">
    <property type="entry name" value="HTH_CRP_1"/>
    <property type="match status" value="1"/>
</dbReference>
<evidence type="ECO:0000259" key="4">
    <source>
        <dbReference type="PROSITE" id="PS50042"/>
    </source>
</evidence>
<keyword evidence="2" id="KW-0238">DNA-binding</keyword>
<evidence type="ECO:0000256" key="1">
    <source>
        <dbReference type="ARBA" id="ARBA00023015"/>
    </source>
</evidence>
<dbReference type="Pfam" id="PF00027">
    <property type="entry name" value="cNMP_binding"/>
    <property type="match status" value="1"/>
</dbReference>
<dbReference type="OrthoDB" id="7584044at2"/>
<dbReference type="PROSITE" id="PS51063">
    <property type="entry name" value="HTH_CRP_2"/>
    <property type="match status" value="1"/>
</dbReference>
<reference evidence="6 7" key="1">
    <citation type="submission" date="2019-07" db="EMBL/GenBank/DDBJ databases">
        <title>Whole genome shotgun sequence of Swaminathania salitolerans NBRC 104436.</title>
        <authorList>
            <person name="Hosoyama A."/>
            <person name="Uohara A."/>
            <person name="Ohji S."/>
            <person name="Ichikawa N."/>
        </authorList>
    </citation>
    <scope>NUCLEOTIDE SEQUENCE [LARGE SCALE GENOMIC DNA]</scope>
    <source>
        <strain evidence="6 7">NBRC 104436</strain>
    </source>
</reference>
<dbReference type="GO" id="GO:0005829">
    <property type="term" value="C:cytosol"/>
    <property type="evidence" value="ECO:0007669"/>
    <property type="project" value="TreeGrafter"/>
</dbReference>
<dbReference type="InterPro" id="IPR014710">
    <property type="entry name" value="RmlC-like_jellyroll"/>
</dbReference>
<dbReference type="InterPro" id="IPR050397">
    <property type="entry name" value="Env_Response_Regulators"/>
</dbReference>
<dbReference type="GO" id="GO:0003700">
    <property type="term" value="F:DNA-binding transcription factor activity"/>
    <property type="evidence" value="ECO:0007669"/>
    <property type="project" value="InterPro"/>
</dbReference>
<dbReference type="GO" id="GO:0003677">
    <property type="term" value="F:DNA binding"/>
    <property type="evidence" value="ECO:0007669"/>
    <property type="project" value="UniProtKB-KW"/>
</dbReference>
<sequence>MHVQVPDSVSTLGPCGGCAHCLTCEARSRSICSVISPEHSARLARYSHRLSVPQGRSFIEEGQPAEDFFIVTSGHAKLFSLMPDGRRQITGFANTGQFLGLASGKTYAFSAEALDALTLCRFSRSGLSTLRRDFPALENRLMEEASRELVQAQSRMLLLGRKTARERLASFLVEQHHLQSGLDHRPPSDRTLTLPMSRTDIADYLGLTIETVSRTLNALQREHLIVIRFVTLITLLDLAALEAMARGD</sequence>
<dbReference type="PANTHER" id="PTHR24567:SF75">
    <property type="entry name" value="FUMARATE AND NITRATE REDUCTION REGULATORY PROTEIN"/>
    <property type="match status" value="1"/>
</dbReference>
<dbReference type="InterPro" id="IPR036388">
    <property type="entry name" value="WH-like_DNA-bd_sf"/>
</dbReference>
<dbReference type="PROSITE" id="PS50042">
    <property type="entry name" value="CNMP_BINDING_3"/>
    <property type="match status" value="1"/>
</dbReference>
<dbReference type="InterPro" id="IPR000595">
    <property type="entry name" value="cNMP-bd_dom"/>
</dbReference>
<dbReference type="InterPro" id="IPR012318">
    <property type="entry name" value="HTH_CRP"/>
</dbReference>
<evidence type="ECO:0000256" key="3">
    <source>
        <dbReference type="ARBA" id="ARBA00023163"/>
    </source>
</evidence>
<dbReference type="SMART" id="SM00100">
    <property type="entry name" value="cNMP"/>
    <property type="match status" value="1"/>
</dbReference>
<dbReference type="Gene3D" id="1.10.10.10">
    <property type="entry name" value="Winged helix-like DNA-binding domain superfamily/Winged helix DNA-binding domain"/>
    <property type="match status" value="1"/>
</dbReference>
<dbReference type="SUPFAM" id="SSF51206">
    <property type="entry name" value="cAMP-binding domain-like"/>
    <property type="match status" value="1"/>
</dbReference>
<dbReference type="Gene3D" id="2.60.120.10">
    <property type="entry name" value="Jelly Rolls"/>
    <property type="match status" value="1"/>
</dbReference>
<evidence type="ECO:0000313" key="7">
    <source>
        <dbReference type="Proteomes" id="UP000321405"/>
    </source>
</evidence>
<dbReference type="InterPro" id="IPR036390">
    <property type="entry name" value="WH_DNA-bd_sf"/>
</dbReference>
<dbReference type="InterPro" id="IPR018335">
    <property type="entry name" value="Tscrpt_reg_HTH_Crp-type_CS"/>
</dbReference>
<keyword evidence="7" id="KW-1185">Reference proteome</keyword>
<proteinExistence type="predicted"/>
<organism evidence="6 7">
    <name type="scientific">Swaminathania salitolerans</name>
    <dbReference type="NCBI Taxonomy" id="182838"/>
    <lineage>
        <taxon>Bacteria</taxon>
        <taxon>Pseudomonadati</taxon>
        <taxon>Pseudomonadota</taxon>
        <taxon>Alphaproteobacteria</taxon>
        <taxon>Acetobacterales</taxon>
        <taxon>Acetobacteraceae</taxon>
        <taxon>Swaminathania</taxon>
    </lineage>
</organism>
<accession>A0A511BT22</accession>
<keyword evidence="3" id="KW-0804">Transcription</keyword>
<dbReference type="SUPFAM" id="SSF46785">
    <property type="entry name" value="Winged helix' DNA-binding domain"/>
    <property type="match status" value="1"/>
</dbReference>
<dbReference type="CDD" id="cd00092">
    <property type="entry name" value="HTH_CRP"/>
    <property type="match status" value="1"/>
</dbReference>
<name>A0A511BT22_9PROT</name>
<evidence type="ECO:0000313" key="6">
    <source>
        <dbReference type="EMBL" id="GEL03252.1"/>
    </source>
</evidence>
<protein>
    <submittedName>
        <fullName evidence="6">Nitrogen fixation regulation protein FixK</fullName>
    </submittedName>
</protein>
<feature type="domain" description="HTH crp-type" evidence="5">
    <location>
        <begin position="162"/>
        <end position="239"/>
    </location>
</feature>
<evidence type="ECO:0000259" key="5">
    <source>
        <dbReference type="PROSITE" id="PS51063"/>
    </source>
</evidence>
<dbReference type="CDD" id="cd00038">
    <property type="entry name" value="CAP_ED"/>
    <property type="match status" value="1"/>
</dbReference>
<dbReference type="SMART" id="SM00419">
    <property type="entry name" value="HTH_CRP"/>
    <property type="match status" value="1"/>
</dbReference>
<dbReference type="PRINTS" id="PR00034">
    <property type="entry name" value="HTHCRP"/>
</dbReference>
<comment type="caution">
    <text evidence="6">The sequence shown here is derived from an EMBL/GenBank/DDBJ whole genome shotgun (WGS) entry which is preliminary data.</text>
</comment>
<dbReference type="Proteomes" id="UP000321405">
    <property type="component" value="Unassembled WGS sequence"/>
</dbReference>
<dbReference type="AlphaFoldDB" id="A0A511BT22"/>
<dbReference type="RefSeq" id="WP_147094323.1">
    <property type="nucleotide sequence ID" value="NZ_BJVC01000007.1"/>
</dbReference>
<dbReference type="Pfam" id="PF13545">
    <property type="entry name" value="HTH_Crp_2"/>
    <property type="match status" value="1"/>
</dbReference>
<dbReference type="PANTHER" id="PTHR24567">
    <property type="entry name" value="CRP FAMILY TRANSCRIPTIONAL REGULATORY PROTEIN"/>
    <property type="match status" value="1"/>
</dbReference>
<gene>
    <name evidence="6" type="primary">fixK</name>
    <name evidence="6" type="ORF">SSA02_24150</name>
</gene>